<feature type="region of interest" description="Disordered" evidence="1">
    <location>
        <begin position="1"/>
        <end position="77"/>
    </location>
</feature>
<dbReference type="EMBL" id="ML976977">
    <property type="protein sequence ID" value="KAF1963599.1"/>
    <property type="molecule type" value="Genomic_DNA"/>
</dbReference>
<feature type="compositionally biased region" description="Polar residues" evidence="1">
    <location>
        <begin position="330"/>
        <end position="341"/>
    </location>
</feature>
<evidence type="ECO:0000313" key="3">
    <source>
        <dbReference type="Proteomes" id="UP000800035"/>
    </source>
</evidence>
<feature type="region of interest" description="Disordered" evidence="1">
    <location>
        <begin position="105"/>
        <end position="182"/>
    </location>
</feature>
<evidence type="ECO:0000256" key="1">
    <source>
        <dbReference type="SAM" id="MobiDB-lite"/>
    </source>
</evidence>
<keyword evidence="3" id="KW-1185">Reference proteome</keyword>
<feature type="compositionally biased region" description="Low complexity" evidence="1">
    <location>
        <begin position="22"/>
        <end position="67"/>
    </location>
</feature>
<name>A0A6A5UI09_9PLEO</name>
<feature type="region of interest" description="Disordered" evidence="1">
    <location>
        <begin position="295"/>
        <end position="341"/>
    </location>
</feature>
<dbReference type="Proteomes" id="UP000800035">
    <property type="component" value="Unassembled WGS sequence"/>
</dbReference>
<feature type="compositionally biased region" description="Low complexity" evidence="1">
    <location>
        <begin position="108"/>
        <end position="122"/>
    </location>
</feature>
<feature type="compositionally biased region" description="Low complexity" evidence="1">
    <location>
        <begin position="131"/>
        <end position="144"/>
    </location>
</feature>
<dbReference type="AlphaFoldDB" id="A0A6A5UI09"/>
<feature type="compositionally biased region" description="Low complexity" evidence="1">
    <location>
        <begin position="307"/>
        <end position="329"/>
    </location>
</feature>
<dbReference type="OrthoDB" id="2530523at2759"/>
<proteinExistence type="predicted"/>
<protein>
    <submittedName>
        <fullName evidence="2">Uncharacterized protein</fullName>
    </submittedName>
</protein>
<sequence>MEYQLQASYGGGGGGGGGGSFPTHAPAPVPSHSSPQQYSSADPQQAHAQAQAQAQARLQQQQSNAAQPSFPYNQFANGQAGGFSSTAGLPGAAMTSGAMMQPGLSLHQAQAQAHAQARAMQQPSPSPYRQTATASPSSATNSVSPYGPLPTTQYANSQPTMAATPAPVTPIKTEPGSPATVAREKERIDTILSINMMLIEEVGELHIQGKTGHIGPTEVKTEDNKQQPPSSLEYRDCMRRLQANLAFLAQSAERYSKPNQSIMPGPAIMNPPNSPDELVKAYLKLQTLFPGWKGAQAKASPGPQRLNSMSSQSGMPGGMQNMNAGGMQPPNSAGLQNNMQPPNSAGLPPNMQLGSNAGMNVNMNMMGNMQHMQ</sequence>
<evidence type="ECO:0000313" key="2">
    <source>
        <dbReference type="EMBL" id="KAF1963599.1"/>
    </source>
</evidence>
<accession>A0A6A5UI09</accession>
<feature type="compositionally biased region" description="Gly residues" evidence="1">
    <location>
        <begin position="9"/>
        <end position="20"/>
    </location>
</feature>
<gene>
    <name evidence="2" type="ORF">CC80DRAFT_9655</name>
</gene>
<feature type="compositionally biased region" description="Low complexity" evidence="1">
    <location>
        <begin position="159"/>
        <end position="170"/>
    </location>
</feature>
<reference evidence="2" key="1">
    <citation type="journal article" date="2020" name="Stud. Mycol.">
        <title>101 Dothideomycetes genomes: a test case for predicting lifestyles and emergence of pathogens.</title>
        <authorList>
            <person name="Haridas S."/>
            <person name="Albert R."/>
            <person name="Binder M."/>
            <person name="Bloem J."/>
            <person name="Labutti K."/>
            <person name="Salamov A."/>
            <person name="Andreopoulos B."/>
            <person name="Baker S."/>
            <person name="Barry K."/>
            <person name="Bills G."/>
            <person name="Bluhm B."/>
            <person name="Cannon C."/>
            <person name="Castanera R."/>
            <person name="Culley D."/>
            <person name="Daum C."/>
            <person name="Ezra D."/>
            <person name="Gonzalez J."/>
            <person name="Henrissat B."/>
            <person name="Kuo A."/>
            <person name="Liang C."/>
            <person name="Lipzen A."/>
            <person name="Lutzoni F."/>
            <person name="Magnuson J."/>
            <person name="Mondo S."/>
            <person name="Nolan M."/>
            <person name="Ohm R."/>
            <person name="Pangilinan J."/>
            <person name="Park H.-J."/>
            <person name="Ramirez L."/>
            <person name="Alfaro M."/>
            <person name="Sun H."/>
            <person name="Tritt A."/>
            <person name="Yoshinaga Y."/>
            <person name="Zwiers L.-H."/>
            <person name="Turgeon B."/>
            <person name="Goodwin S."/>
            <person name="Spatafora J."/>
            <person name="Crous P."/>
            <person name="Grigoriev I."/>
        </authorList>
    </citation>
    <scope>NUCLEOTIDE SEQUENCE</scope>
    <source>
        <strain evidence="2">CBS 675.92</strain>
    </source>
</reference>
<organism evidence="2 3">
    <name type="scientific">Byssothecium circinans</name>
    <dbReference type="NCBI Taxonomy" id="147558"/>
    <lineage>
        <taxon>Eukaryota</taxon>
        <taxon>Fungi</taxon>
        <taxon>Dikarya</taxon>
        <taxon>Ascomycota</taxon>
        <taxon>Pezizomycotina</taxon>
        <taxon>Dothideomycetes</taxon>
        <taxon>Pleosporomycetidae</taxon>
        <taxon>Pleosporales</taxon>
        <taxon>Massarineae</taxon>
        <taxon>Massarinaceae</taxon>
        <taxon>Byssothecium</taxon>
    </lineage>
</organism>